<accession>A0ABT9ZBM4</accession>
<keyword evidence="3" id="KW-0804">Transcription</keyword>
<dbReference type="Proteomes" id="UP001234495">
    <property type="component" value="Unassembled WGS sequence"/>
</dbReference>
<name>A0ABT9ZBM4_9BACI</name>
<dbReference type="Pfam" id="PF13377">
    <property type="entry name" value="Peripla_BP_3"/>
    <property type="match status" value="1"/>
</dbReference>
<dbReference type="PANTHER" id="PTHR30146:SF109">
    <property type="entry name" value="HTH-TYPE TRANSCRIPTIONAL REGULATOR GALS"/>
    <property type="match status" value="1"/>
</dbReference>
<keyword evidence="6" id="KW-1185">Reference proteome</keyword>
<dbReference type="PROSITE" id="PS50932">
    <property type="entry name" value="HTH_LACI_2"/>
    <property type="match status" value="1"/>
</dbReference>
<dbReference type="CDD" id="cd01392">
    <property type="entry name" value="HTH_LacI"/>
    <property type="match status" value="1"/>
</dbReference>
<keyword evidence="2" id="KW-0238">DNA-binding</keyword>
<dbReference type="Pfam" id="PF00356">
    <property type="entry name" value="LacI"/>
    <property type="match status" value="1"/>
</dbReference>
<evidence type="ECO:0000259" key="4">
    <source>
        <dbReference type="PROSITE" id="PS50932"/>
    </source>
</evidence>
<dbReference type="InterPro" id="IPR000843">
    <property type="entry name" value="HTH_LacI"/>
</dbReference>
<protein>
    <submittedName>
        <fullName evidence="5">LacI family transcriptional regulator</fullName>
    </submittedName>
</protein>
<dbReference type="CDD" id="cd06267">
    <property type="entry name" value="PBP1_LacI_sugar_binding-like"/>
    <property type="match status" value="1"/>
</dbReference>
<dbReference type="SUPFAM" id="SSF47413">
    <property type="entry name" value="lambda repressor-like DNA-binding domains"/>
    <property type="match status" value="1"/>
</dbReference>
<dbReference type="EMBL" id="JAUSUD010000002">
    <property type="protein sequence ID" value="MDQ0229237.1"/>
    <property type="molecule type" value="Genomic_DNA"/>
</dbReference>
<dbReference type="SUPFAM" id="SSF53822">
    <property type="entry name" value="Periplasmic binding protein-like I"/>
    <property type="match status" value="1"/>
</dbReference>
<dbReference type="PANTHER" id="PTHR30146">
    <property type="entry name" value="LACI-RELATED TRANSCRIPTIONAL REPRESSOR"/>
    <property type="match status" value="1"/>
</dbReference>
<organism evidence="5 6">
    <name type="scientific">Metabacillus malikii</name>
    <dbReference type="NCBI Taxonomy" id="1504265"/>
    <lineage>
        <taxon>Bacteria</taxon>
        <taxon>Bacillati</taxon>
        <taxon>Bacillota</taxon>
        <taxon>Bacilli</taxon>
        <taxon>Bacillales</taxon>
        <taxon>Bacillaceae</taxon>
        <taxon>Metabacillus</taxon>
    </lineage>
</organism>
<keyword evidence="1" id="KW-0805">Transcription regulation</keyword>
<dbReference type="InterPro" id="IPR010982">
    <property type="entry name" value="Lambda_DNA-bd_dom_sf"/>
</dbReference>
<evidence type="ECO:0000256" key="2">
    <source>
        <dbReference type="ARBA" id="ARBA00023125"/>
    </source>
</evidence>
<dbReference type="Gene3D" id="1.10.260.40">
    <property type="entry name" value="lambda repressor-like DNA-binding domains"/>
    <property type="match status" value="1"/>
</dbReference>
<dbReference type="SMART" id="SM00354">
    <property type="entry name" value="HTH_LACI"/>
    <property type="match status" value="1"/>
</dbReference>
<proteinExistence type="predicted"/>
<evidence type="ECO:0000256" key="3">
    <source>
        <dbReference type="ARBA" id="ARBA00023163"/>
    </source>
</evidence>
<dbReference type="InterPro" id="IPR028082">
    <property type="entry name" value="Peripla_BP_I"/>
</dbReference>
<dbReference type="InterPro" id="IPR046335">
    <property type="entry name" value="LacI/GalR-like_sensor"/>
</dbReference>
<gene>
    <name evidence="5" type="ORF">J2S19_000488</name>
</gene>
<evidence type="ECO:0000313" key="5">
    <source>
        <dbReference type="EMBL" id="MDQ0229237.1"/>
    </source>
</evidence>
<evidence type="ECO:0000256" key="1">
    <source>
        <dbReference type="ARBA" id="ARBA00023015"/>
    </source>
</evidence>
<dbReference type="Gene3D" id="3.40.50.2300">
    <property type="match status" value="2"/>
</dbReference>
<evidence type="ECO:0000313" key="6">
    <source>
        <dbReference type="Proteomes" id="UP001234495"/>
    </source>
</evidence>
<comment type="caution">
    <text evidence="5">The sequence shown here is derived from an EMBL/GenBank/DDBJ whole genome shotgun (WGS) entry which is preliminary data.</text>
</comment>
<reference evidence="5 6" key="1">
    <citation type="submission" date="2023-07" db="EMBL/GenBank/DDBJ databases">
        <title>Genomic Encyclopedia of Type Strains, Phase IV (KMG-IV): sequencing the most valuable type-strain genomes for metagenomic binning, comparative biology and taxonomic classification.</title>
        <authorList>
            <person name="Goeker M."/>
        </authorList>
    </citation>
    <scope>NUCLEOTIDE SEQUENCE [LARGE SCALE GENOMIC DNA]</scope>
    <source>
        <strain evidence="5 6">DSM 29005</strain>
    </source>
</reference>
<feature type="domain" description="HTH lacI-type" evidence="4">
    <location>
        <begin position="7"/>
        <end position="61"/>
    </location>
</feature>
<sequence>MEVIPIANRKDVAKLAGVSEATVSRVFNQVGPIREETKTKVLEAAAQLNYYPNAIAQSFAKGKSNNIGVIVPYLPKVRIMSTHYFSELMSGIGAMLGEMGYGLLLLFQSPDEPKDYVQLFRSQKVDGLIILGSKNATGEVEALTRLHELQLPYCLINQTYTGHLFHSIDANHVQGSLEAVSTLIKQGIEQIIFLNGPLEYSNSSERLEGYCLALEQAGIVKNTDYIFQGNYSRKSGYKIAADIAPYLSTCKAIFAANDRMAIGLMQGLQDLGYRATVDYLLIGYDNSEMSRMTTPSLSTVNVPLFDMGQLAAKKILQLISQPTDTFINERLPVTFIERQSSRWGQSPSN</sequence>